<feature type="domain" description="Reverse transcriptase RNase H-like" evidence="8">
    <location>
        <begin position="172"/>
        <end position="273"/>
    </location>
</feature>
<evidence type="ECO:0000256" key="5">
    <source>
        <dbReference type="ARBA" id="ARBA00022801"/>
    </source>
</evidence>
<keyword evidence="6" id="KW-0695">RNA-directed DNA polymerase</keyword>
<evidence type="ECO:0000259" key="8">
    <source>
        <dbReference type="Pfam" id="PF17917"/>
    </source>
</evidence>
<evidence type="ECO:0000313" key="10">
    <source>
        <dbReference type="Proteomes" id="UP001396334"/>
    </source>
</evidence>
<keyword evidence="5" id="KW-0378">Hydrolase</keyword>
<keyword evidence="10" id="KW-1185">Reference proteome</keyword>
<keyword evidence="4" id="KW-0255">Endonuclease</keyword>
<evidence type="ECO:0000256" key="2">
    <source>
        <dbReference type="ARBA" id="ARBA00022695"/>
    </source>
</evidence>
<dbReference type="Pfam" id="PF00078">
    <property type="entry name" value="RVT_1"/>
    <property type="match status" value="1"/>
</dbReference>
<dbReference type="CDD" id="cd01647">
    <property type="entry name" value="RT_LTR"/>
    <property type="match status" value="1"/>
</dbReference>
<dbReference type="EMBL" id="JBBPBN010000007">
    <property type="protein sequence ID" value="KAK9033724.1"/>
    <property type="molecule type" value="Genomic_DNA"/>
</dbReference>
<dbReference type="InterPro" id="IPR043502">
    <property type="entry name" value="DNA/RNA_pol_sf"/>
</dbReference>
<dbReference type="InterPro" id="IPR043128">
    <property type="entry name" value="Rev_trsase/Diguanyl_cyclase"/>
</dbReference>
<proteinExistence type="predicted"/>
<dbReference type="InterPro" id="IPR050951">
    <property type="entry name" value="Retrovirus_Pol_polyprotein"/>
</dbReference>
<evidence type="ECO:0000313" key="9">
    <source>
        <dbReference type="EMBL" id="KAK9033724.1"/>
    </source>
</evidence>
<evidence type="ECO:0000256" key="3">
    <source>
        <dbReference type="ARBA" id="ARBA00022722"/>
    </source>
</evidence>
<keyword evidence="2" id="KW-0548">Nucleotidyltransferase</keyword>
<comment type="caution">
    <text evidence="9">The sequence shown here is derived from an EMBL/GenBank/DDBJ whole genome shotgun (WGS) entry which is preliminary data.</text>
</comment>
<accession>A0ABR2T8X6</accession>
<name>A0ABR2T8X6_9ROSI</name>
<evidence type="ECO:0000256" key="6">
    <source>
        <dbReference type="ARBA" id="ARBA00022918"/>
    </source>
</evidence>
<dbReference type="PANTHER" id="PTHR37984:SF5">
    <property type="entry name" value="PROTEIN NYNRIN-LIKE"/>
    <property type="match status" value="1"/>
</dbReference>
<sequence>MPFGLCNAPTTFQRCMVSIFSNFIKKGIEVFMDDFTVYGNTFDECLFNLSNVLKRCLEYNIVLNYEKCYFMVDNGLILGHIVSVDGIAVDQSKTDVIRSLPYLTTVREIRSFLGHAGFYRRFIKDFSKFAQPLCNLLHKDQIFDFDSDCKDAWDGLKEKLISAPIVQPPNWEHPFELMCDASNTSVGVVLGQKVDKEPHVIAYASCTLDSAQRNYSITEKELLAIVFALEKFRSYLLGTNVIVFSDHATLRYLMSTKEAKPRLIHWILLLQEFNLEITVKKGRENLVANHLSRIPLSSSDSPIKEEFPDEHYY</sequence>
<evidence type="ECO:0000256" key="1">
    <source>
        <dbReference type="ARBA" id="ARBA00022679"/>
    </source>
</evidence>
<gene>
    <name evidence="9" type="ORF">V6N11_049909</name>
</gene>
<organism evidence="9 10">
    <name type="scientific">Hibiscus sabdariffa</name>
    <name type="common">roselle</name>
    <dbReference type="NCBI Taxonomy" id="183260"/>
    <lineage>
        <taxon>Eukaryota</taxon>
        <taxon>Viridiplantae</taxon>
        <taxon>Streptophyta</taxon>
        <taxon>Embryophyta</taxon>
        <taxon>Tracheophyta</taxon>
        <taxon>Spermatophyta</taxon>
        <taxon>Magnoliopsida</taxon>
        <taxon>eudicotyledons</taxon>
        <taxon>Gunneridae</taxon>
        <taxon>Pentapetalae</taxon>
        <taxon>rosids</taxon>
        <taxon>malvids</taxon>
        <taxon>Malvales</taxon>
        <taxon>Malvaceae</taxon>
        <taxon>Malvoideae</taxon>
        <taxon>Hibiscus</taxon>
    </lineage>
</organism>
<evidence type="ECO:0000259" key="7">
    <source>
        <dbReference type="Pfam" id="PF00078"/>
    </source>
</evidence>
<evidence type="ECO:0000256" key="4">
    <source>
        <dbReference type="ARBA" id="ARBA00022759"/>
    </source>
</evidence>
<dbReference type="InterPro" id="IPR041373">
    <property type="entry name" value="RT_RNaseH"/>
</dbReference>
<evidence type="ECO:0008006" key="11">
    <source>
        <dbReference type="Google" id="ProtNLM"/>
    </source>
</evidence>
<feature type="domain" description="Reverse transcriptase" evidence="7">
    <location>
        <begin position="1"/>
        <end position="81"/>
    </location>
</feature>
<dbReference type="Pfam" id="PF17917">
    <property type="entry name" value="RT_RNaseH"/>
    <property type="match status" value="1"/>
</dbReference>
<dbReference type="CDD" id="cd09274">
    <property type="entry name" value="RNase_HI_RT_Ty3"/>
    <property type="match status" value="1"/>
</dbReference>
<dbReference type="InterPro" id="IPR000477">
    <property type="entry name" value="RT_dom"/>
</dbReference>
<dbReference type="SUPFAM" id="SSF56672">
    <property type="entry name" value="DNA/RNA polymerases"/>
    <property type="match status" value="1"/>
</dbReference>
<dbReference type="PANTHER" id="PTHR37984">
    <property type="entry name" value="PROTEIN CBG26694"/>
    <property type="match status" value="1"/>
</dbReference>
<dbReference type="Gene3D" id="3.30.70.270">
    <property type="match status" value="2"/>
</dbReference>
<keyword evidence="1" id="KW-0808">Transferase</keyword>
<keyword evidence="3" id="KW-0540">Nuclease</keyword>
<reference evidence="9 10" key="1">
    <citation type="journal article" date="2024" name="G3 (Bethesda)">
        <title>Genome assembly of Hibiscus sabdariffa L. provides insights into metabolisms of medicinal natural products.</title>
        <authorList>
            <person name="Kim T."/>
        </authorList>
    </citation>
    <scope>NUCLEOTIDE SEQUENCE [LARGE SCALE GENOMIC DNA]</scope>
    <source>
        <strain evidence="9">TK-2024</strain>
        <tissue evidence="9">Old leaves</tissue>
    </source>
</reference>
<dbReference type="Proteomes" id="UP001396334">
    <property type="component" value="Unassembled WGS sequence"/>
</dbReference>
<protein>
    <recommendedName>
        <fullName evidence="11">Retrovirus-related Pol polyprotein from transposon 17.6</fullName>
    </recommendedName>
</protein>